<comment type="caution">
    <text evidence="2">The sequence shown here is derived from an EMBL/GenBank/DDBJ whole genome shotgun (WGS) entry which is preliminary data.</text>
</comment>
<protein>
    <submittedName>
        <fullName evidence="2">Uncharacterized protein</fullName>
    </submittedName>
</protein>
<evidence type="ECO:0000256" key="1">
    <source>
        <dbReference type="SAM" id="MobiDB-lite"/>
    </source>
</evidence>
<feature type="compositionally biased region" description="Low complexity" evidence="1">
    <location>
        <begin position="90"/>
        <end position="102"/>
    </location>
</feature>
<name>A0A427AR60_ENSVE</name>
<accession>A0A427AR60</accession>
<feature type="region of interest" description="Disordered" evidence="1">
    <location>
        <begin position="1"/>
        <end position="29"/>
    </location>
</feature>
<reference evidence="2 3" key="1">
    <citation type="journal article" date="2014" name="Agronomy (Basel)">
        <title>A Draft Genome Sequence for Ensete ventricosum, the Drought-Tolerant Tree Against Hunger.</title>
        <authorList>
            <person name="Harrison J."/>
            <person name="Moore K.A."/>
            <person name="Paszkiewicz K."/>
            <person name="Jones T."/>
            <person name="Grant M."/>
            <person name="Ambacheew D."/>
            <person name="Muzemil S."/>
            <person name="Studholme D.J."/>
        </authorList>
    </citation>
    <scope>NUCLEOTIDE SEQUENCE [LARGE SCALE GENOMIC DNA]</scope>
</reference>
<evidence type="ECO:0000313" key="2">
    <source>
        <dbReference type="EMBL" id="RRT78739.1"/>
    </source>
</evidence>
<dbReference type="EMBL" id="AMZH03001600">
    <property type="protein sequence ID" value="RRT78739.1"/>
    <property type="molecule type" value="Genomic_DNA"/>
</dbReference>
<evidence type="ECO:0000313" key="3">
    <source>
        <dbReference type="Proteomes" id="UP000287651"/>
    </source>
</evidence>
<sequence>MPRAGSKQPDGGHCSVLPISSSSSSSSSSFSSYPPPFLPRIRPLSCRPTRFFLTPRLANRKSSLGLTTVVKAAEDAARAAAGGTENHGEAAASSYGSSSTSGTVKKLQLGFLFGLWYLFNIYFNIYDKQVCLRSIHPDQDTLFASSMKDGFFLARGKMAINERPICLFGNEISTAS</sequence>
<gene>
    <name evidence="2" type="ORF">B296_00007977</name>
</gene>
<proteinExistence type="predicted"/>
<feature type="region of interest" description="Disordered" evidence="1">
    <location>
        <begin position="80"/>
        <end position="102"/>
    </location>
</feature>
<organism evidence="2 3">
    <name type="scientific">Ensete ventricosum</name>
    <name type="common">Abyssinian banana</name>
    <name type="synonym">Musa ensete</name>
    <dbReference type="NCBI Taxonomy" id="4639"/>
    <lineage>
        <taxon>Eukaryota</taxon>
        <taxon>Viridiplantae</taxon>
        <taxon>Streptophyta</taxon>
        <taxon>Embryophyta</taxon>
        <taxon>Tracheophyta</taxon>
        <taxon>Spermatophyta</taxon>
        <taxon>Magnoliopsida</taxon>
        <taxon>Liliopsida</taxon>
        <taxon>Zingiberales</taxon>
        <taxon>Musaceae</taxon>
        <taxon>Ensete</taxon>
    </lineage>
</organism>
<dbReference type="Proteomes" id="UP000287651">
    <property type="component" value="Unassembled WGS sequence"/>
</dbReference>
<dbReference type="AlphaFoldDB" id="A0A427AR60"/>
<feature type="compositionally biased region" description="Low complexity" evidence="1">
    <location>
        <begin position="20"/>
        <end position="29"/>
    </location>
</feature>